<dbReference type="STRING" id="158441.A0A226EFN4"/>
<name>A0A226EFN4_FOLCA</name>
<comment type="caution">
    <text evidence="1">The sequence shown here is derived from an EMBL/GenBank/DDBJ whole genome shotgun (WGS) entry which is preliminary data.</text>
</comment>
<feature type="non-terminal residue" evidence="1">
    <location>
        <position position="1"/>
    </location>
</feature>
<dbReference type="Gene3D" id="2.60.40.10">
    <property type="entry name" value="Immunoglobulins"/>
    <property type="match status" value="1"/>
</dbReference>
<keyword evidence="2" id="KW-1185">Reference proteome</keyword>
<proteinExistence type="predicted"/>
<dbReference type="AlphaFoldDB" id="A0A226EFN4"/>
<reference evidence="1 2" key="1">
    <citation type="submission" date="2015-12" db="EMBL/GenBank/DDBJ databases">
        <title>The genome of Folsomia candida.</title>
        <authorList>
            <person name="Faddeeva A."/>
            <person name="Derks M.F."/>
            <person name="Anvar Y."/>
            <person name="Smit S."/>
            <person name="Van Straalen N."/>
            <person name="Roelofs D."/>
        </authorList>
    </citation>
    <scope>NUCLEOTIDE SEQUENCE [LARGE SCALE GENOMIC DNA]</scope>
    <source>
        <strain evidence="1 2">VU population</strain>
        <tissue evidence="1">Whole body</tissue>
    </source>
</reference>
<dbReference type="SUPFAM" id="SSF48726">
    <property type="entry name" value="Immunoglobulin"/>
    <property type="match status" value="1"/>
</dbReference>
<evidence type="ECO:0000313" key="2">
    <source>
        <dbReference type="Proteomes" id="UP000198287"/>
    </source>
</evidence>
<accession>A0A226EFN4</accession>
<dbReference type="Proteomes" id="UP000198287">
    <property type="component" value="Unassembled WGS sequence"/>
</dbReference>
<organism evidence="1 2">
    <name type="scientific">Folsomia candida</name>
    <name type="common">Springtail</name>
    <dbReference type="NCBI Taxonomy" id="158441"/>
    <lineage>
        <taxon>Eukaryota</taxon>
        <taxon>Metazoa</taxon>
        <taxon>Ecdysozoa</taxon>
        <taxon>Arthropoda</taxon>
        <taxon>Hexapoda</taxon>
        <taxon>Collembola</taxon>
        <taxon>Entomobryomorpha</taxon>
        <taxon>Isotomoidea</taxon>
        <taxon>Isotomidae</taxon>
        <taxon>Proisotominae</taxon>
        <taxon>Folsomia</taxon>
    </lineage>
</organism>
<dbReference type="EMBL" id="LNIX01000004">
    <property type="protein sequence ID" value="OXA56219.1"/>
    <property type="molecule type" value="Genomic_DNA"/>
</dbReference>
<protein>
    <submittedName>
        <fullName evidence="1">Down syndrome cell adhesion molecule-like protein Dscam2</fullName>
    </submittedName>
</protein>
<gene>
    <name evidence="1" type="ORF">Fcan01_08713</name>
</gene>
<dbReference type="InterPro" id="IPR013783">
    <property type="entry name" value="Ig-like_fold"/>
</dbReference>
<evidence type="ECO:0000313" key="1">
    <source>
        <dbReference type="EMBL" id="OXA56219.1"/>
    </source>
</evidence>
<sequence length="250" mass="27525">FFWEKINDTRLLSRGKIPTSFLTKRRNSDSTSSPRTQLVRFAIRLCLLVGSGRRKFISMENEVSAGGQILGKVGSRKSVSESRPSCLTEKLEETSSAEVDFGAERRQRIGGTLAFTSVPSRGSSHPLNHLEKGHCLLSIWSLILSQKKLSSNGNTTLQQIIITKPYQTSRSFSPFFSLIALSRFLISPSPGMQPGDYKDILSPTGSSSPFANGTIRFDQVRKSDEGNYLCEARNDVGSGLSKVIFLKVNG</sequence>
<dbReference type="InterPro" id="IPR036179">
    <property type="entry name" value="Ig-like_dom_sf"/>
</dbReference>